<dbReference type="GO" id="GO:0000976">
    <property type="term" value="F:transcription cis-regulatory region binding"/>
    <property type="evidence" value="ECO:0007669"/>
    <property type="project" value="TreeGrafter"/>
</dbReference>
<name>A0A1C4AF22_9LACO</name>
<keyword evidence="2" id="KW-0805">Transcription regulation</keyword>
<keyword evidence="7" id="KW-1185">Reference proteome</keyword>
<dbReference type="PANTHER" id="PTHR30146:SF148">
    <property type="entry name" value="HTH-TYPE TRANSCRIPTIONAL REPRESSOR PURR-RELATED"/>
    <property type="match status" value="1"/>
</dbReference>
<dbReference type="GO" id="GO:0003700">
    <property type="term" value="F:DNA-binding transcription factor activity"/>
    <property type="evidence" value="ECO:0007669"/>
    <property type="project" value="TreeGrafter"/>
</dbReference>
<evidence type="ECO:0000259" key="5">
    <source>
        <dbReference type="PROSITE" id="PS50932"/>
    </source>
</evidence>
<proteinExistence type="predicted"/>
<dbReference type="CDD" id="cd01392">
    <property type="entry name" value="HTH_LacI"/>
    <property type="match status" value="1"/>
</dbReference>
<dbReference type="Gene3D" id="1.10.260.40">
    <property type="entry name" value="lambda repressor-like DNA-binding domains"/>
    <property type="match status" value="1"/>
</dbReference>
<dbReference type="PROSITE" id="PS00356">
    <property type="entry name" value="HTH_LACI_1"/>
    <property type="match status" value="1"/>
</dbReference>
<evidence type="ECO:0000256" key="2">
    <source>
        <dbReference type="ARBA" id="ARBA00023015"/>
    </source>
</evidence>
<dbReference type="Pfam" id="PF13377">
    <property type="entry name" value="Peripla_BP_3"/>
    <property type="match status" value="1"/>
</dbReference>
<dbReference type="SUPFAM" id="SSF53822">
    <property type="entry name" value="Periplasmic binding protein-like I"/>
    <property type="match status" value="1"/>
</dbReference>
<dbReference type="STRING" id="1505725.GA0061074_10548"/>
<dbReference type="InterPro" id="IPR028082">
    <property type="entry name" value="Peripla_BP_I"/>
</dbReference>
<dbReference type="InterPro" id="IPR000843">
    <property type="entry name" value="HTH_LacI"/>
</dbReference>
<evidence type="ECO:0000313" key="6">
    <source>
        <dbReference type="EMBL" id="SCB93119.1"/>
    </source>
</evidence>
<dbReference type="CDD" id="cd06267">
    <property type="entry name" value="PBP1_LacI_sugar_binding-like"/>
    <property type="match status" value="1"/>
</dbReference>
<dbReference type="Proteomes" id="UP000199268">
    <property type="component" value="Unassembled WGS sequence"/>
</dbReference>
<dbReference type="InterPro" id="IPR010982">
    <property type="entry name" value="Lambda_DNA-bd_dom_sf"/>
</dbReference>
<sequence>MGKVSIRDVASLAGVSIATVSQVLNGKGSRFSEKTKAKVLAARDEIGYVPNASARSLKQGTNMLIGVVVPSLQIQFFGNIVQKMQEYLPENTSLSIMTAERHAADQAIETLVNSGAHGIIVVSQLTEPVAISQSLKKRGIAMVVLENHDELADADAVYASDKVGGRLVAQHLLDLGHKHVVLLGNQLYTDNLLYRTAAFKETMLAAGAKISEVTTRNLTKHAGRAAAMAVSITQATAAFALNDELAVGLISGLTAHGIRVPEDMSVVGYDDTDYAEFFTPALTTVQQPVDLVVKAAIKTVIERIKEPDMTRQVTAFDTKLITRSSTAPLM</sequence>
<dbReference type="RefSeq" id="WP_092462338.1">
    <property type="nucleotide sequence ID" value="NZ_BJEE01000005.1"/>
</dbReference>
<evidence type="ECO:0000256" key="1">
    <source>
        <dbReference type="ARBA" id="ARBA00022491"/>
    </source>
</evidence>
<accession>A0A1C4AF22</accession>
<dbReference type="PRINTS" id="PR00036">
    <property type="entry name" value="HTHLACI"/>
</dbReference>
<dbReference type="AlphaFoldDB" id="A0A1C4AF22"/>
<keyword evidence="1" id="KW-0678">Repressor</keyword>
<reference evidence="7" key="1">
    <citation type="submission" date="2016-08" db="EMBL/GenBank/DDBJ databases">
        <authorList>
            <person name="Varghese N."/>
            <person name="Submissions Spin"/>
        </authorList>
    </citation>
    <scope>NUCLEOTIDE SEQUENCE [LARGE SCALE GENOMIC DNA]</scope>
    <source>
        <strain evidence="7">R-53094</strain>
    </source>
</reference>
<gene>
    <name evidence="6" type="ORF">GA0061074_10548</name>
</gene>
<dbReference type="PROSITE" id="PS50932">
    <property type="entry name" value="HTH_LACI_2"/>
    <property type="match status" value="1"/>
</dbReference>
<protein>
    <submittedName>
        <fullName evidence="6">Transcriptional regulator, LacI family</fullName>
    </submittedName>
</protein>
<dbReference type="Pfam" id="PF00356">
    <property type="entry name" value="LacI"/>
    <property type="match status" value="1"/>
</dbReference>
<evidence type="ECO:0000256" key="3">
    <source>
        <dbReference type="ARBA" id="ARBA00023125"/>
    </source>
</evidence>
<dbReference type="InterPro" id="IPR046335">
    <property type="entry name" value="LacI/GalR-like_sensor"/>
</dbReference>
<organism evidence="6 7">
    <name type="scientific">Weissella bombi</name>
    <dbReference type="NCBI Taxonomy" id="1505725"/>
    <lineage>
        <taxon>Bacteria</taxon>
        <taxon>Bacillati</taxon>
        <taxon>Bacillota</taxon>
        <taxon>Bacilli</taxon>
        <taxon>Lactobacillales</taxon>
        <taxon>Lactobacillaceae</taxon>
        <taxon>Weissella</taxon>
    </lineage>
</organism>
<dbReference type="SUPFAM" id="SSF47413">
    <property type="entry name" value="lambda repressor-like DNA-binding domains"/>
    <property type="match status" value="1"/>
</dbReference>
<feature type="domain" description="HTH lacI-type" evidence="5">
    <location>
        <begin position="4"/>
        <end position="59"/>
    </location>
</feature>
<keyword evidence="4" id="KW-0804">Transcription</keyword>
<dbReference type="EMBL" id="FMAO01000005">
    <property type="protein sequence ID" value="SCB93119.1"/>
    <property type="molecule type" value="Genomic_DNA"/>
</dbReference>
<dbReference type="SMART" id="SM00354">
    <property type="entry name" value="HTH_LACI"/>
    <property type="match status" value="1"/>
</dbReference>
<dbReference type="NCBIfam" id="NF047341">
    <property type="entry name" value="lactose_RbsR"/>
    <property type="match status" value="1"/>
</dbReference>
<dbReference type="PANTHER" id="PTHR30146">
    <property type="entry name" value="LACI-RELATED TRANSCRIPTIONAL REPRESSOR"/>
    <property type="match status" value="1"/>
</dbReference>
<evidence type="ECO:0000313" key="7">
    <source>
        <dbReference type="Proteomes" id="UP000199268"/>
    </source>
</evidence>
<dbReference type="OrthoDB" id="9775106at2"/>
<keyword evidence="3" id="KW-0238">DNA-binding</keyword>
<dbReference type="Gene3D" id="3.40.50.2300">
    <property type="match status" value="2"/>
</dbReference>
<evidence type="ECO:0000256" key="4">
    <source>
        <dbReference type="ARBA" id="ARBA00023163"/>
    </source>
</evidence>